<dbReference type="GO" id="GO:0009523">
    <property type="term" value="C:photosystem II"/>
    <property type="evidence" value="ECO:0007669"/>
    <property type="project" value="UniProtKB-KW"/>
</dbReference>
<evidence type="ECO:0000313" key="4">
    <source>
        <dbReference type="EMBL" id="PWN55293.1"/>
    </source>
</evidence>
<proteinExistence type="predicted"/>
<dbReference type="SUPFAM" id="SSF110296">
    <property type="entry name" value="Oligoxyloglucan reducing end-specific cellobiohydrolase"/>
    <property type="match status" value="1"/>
</dbReference>
<evidence type="ECO:0000256" key="2">
    <source>
        <dbReference type="ARBA" id="ARBA00023276"/>
    </source>
</evidence>
<dbReference type="PANTHER" id="PTHR47199">
    <property type="entry name" value="PHOTOSYSTEM II STABILITY/ASSEMBLY FACTOR HCF136, CHLOROPLASTIC"/>
    <property type="match status" value="1"/>
</dbReference>
<evidence type="ECO:0000313" key="5">
    <source>
        <dbReference type="Proteomes" id="UP000251800"/>
    </source>
</evidence>
<dbReference type="InterPro" id="IPR015943">
    <property type="entry name" value="WD40/YVTN_repeat-like_dom_sf"/>
</dbReference>
<feature type="domain" description="Photosynthesis system II assembly factor Ycf48/Hcf136-like" evidence="3">
    <location>
        <begin position="83"/>
        <end position="132"/>
    </location>
</feature>
<accession>A0A383XRN9</accession>
<protein>
    <recommendedName>
        <fullName evidence="3">Photosynthesis system II assembly factor Ycf48/Hcf136-like domain-containing protein</fullName>
    </recommendedName>
</protein>
<dbReference type="Pfam" id="PF14870">
    <property type="entry name" value="PSII_BNR"/>
    <property type="match status" value="2"/>
</dbReference>
<dbReference type="OrthoDB" id="9813892at2"/>
<dbReference type="EMBL" id="QEQK01000011">
    <property type="protein sequence ID" value="PWN55293.1"/>
    <property type="molecule type" value="Genomic_DNA"/>
</dbReference>
<dbReference type="RefSeq" id="WP_109720836.1">
    <property type="nucleotide sequence ID" value="NZ_QEQK01000011.1"/>
</dbReference>
<comment type="caution">
    <text evidence="4">The sequence shown here is derived from an EMBL/GenBank/DDBJ whole genome shotgun (WGS) entry which is preliminary data.</text>
</comment>
<dbReference type="AlphaFoldDB" id="A0A383XRN9"/>
<feature type="domain" description="Photosynthesis system II assembly factor Ycf48/Hcf136-like" evidence="3">
    <location>
        <begin position="138"/>
        <end position="218"/>
    </location>
</feature>
<keyword evidence="2" id="KW-0604">Photosystem II</keyword>
<dbReference type="Proteomes" id="UP000251800">
    <property type="component" value="Unassembled WGS sequence"/>
</dbReference>
<dbReference type="GO" id="GO:0015979">
    <property type="term" value="P:photosynthesis"/>
    <property type="evidence" value="ECO:0007669"/>
    <property type="project" value="UniProtKB-KW"/>
</dbReference>
<name>A0A383XRN9_9GAMM</name>
<keyword evidence="1" id="KW-0602">Photosynthesis</keyword>
<keyword evidence="5" id="KW-1185">Reference proteome</keyword>
<sequence>MIRGEFTLKIAPQTSLGWLALQCRAGLIGAAVIGSATHASVPEGTAPAETAVKSVSTLLTDIVKTGDQYVAVGWRGHILRSDNARDWHQAKVPVNVLLTAVEFVDPLRGWVVGHDGVILHTTDGGEQWVVQQFNPGASALLDVMFFDASNGIAVGTYGAMFSTSDGGVTWIRSENALTEEGFHFNDLTRLGNGAVLVVGEFGTLAISTDAAATWSAVDSPYDSSLFAAAPLGDRGAVIGGLRGNLFVTRDVTSGEWARIDNAAKQSIFGLTPLGDQRYAVAALNGTLQVLDGRTLKQLTLDKAKAGIPPAEPSGPPYVLVLSDDVDRELGAFVRALPLGSGLLTVGDAGVRYWR</sequence>
<evidence type="ECO:0000259" key="3">
    <source>
        <dbReference type="Pfam" id="PF14870"/>
    </source>
</evidence>
<evidence type="ECO:0000256" key="1">
    <source>
        <dbReference type="ARBA" id="ARBA00022531"/>
    </source>
</evidence>
<organism evidence="4 5">
    <name type="scientific">Abyssibacter profundi</name>
    <dbReference type="NCBI Taxonomy" id="2182787"/>
    <lineage>
        <taxon>Bacteria</taxon>
        <taxon>Pseudomonadati</taxon>
        <taxon>Pseudomonadota</taxon>
        <taxon>Gammaproteobacteria</taxon>
        <taxon>Chromatiales</taxon>
        <taxon>Oceanococcaceae</taxon>
        <taxon>Abyssibacter</taxon>
    </lineage>
</organism>
<reference evidence="4 5" key="1">
    <citation type="submission" date="2018-05" db="EMBL/GenBank/DDBJ databases">
        <title>Abyssibacter profundi OUC007T gen. nov., sp. nov, a marine bacterium isolated from seawater of the Mariana Trench.</title>
        <authorList>
            <person name="Zhou S."/>
        </authorList>
    </citation>
    <scope>NUCLEOTIDE SEQUENCE [LARGE SCALE GENOMIC DNA]</scope>
    <source>
        <strain evidence="4 5">OUC007</strain>
    </source>
</reference>
<dbReference type="Gene3D" id="2.130.10.10">
    <property type="entry name" value="YVTN repeat-like/Quinoprotein amine dehydrogenase"/>
    <property type="match status" value="1"/>
</dbReference>
<dbReference type="InterPro" id="IPR028203">
    <property type="entry name" value="PSII_CF48-like_dom"/>
</dbReference>
<gene>
    <name evidence="4" type="ORF">DEH80_12445</name>
</gene>
<dbReference type="PANTHER" id="PTHR47199:SF2">
    <property type="entry name" value="PHOTOSYSTEM II STABILITY_ASSEMBLY FACTOR HCF136, CHLOROPLASTIC"/>
    <property type="match status" value="1"/>
</dbReference>